<reference evidence="2 3" key="1">
    <citation type="submission" date="2023-03" db="EMBL/GenBank/DDBJ databases">
        <title>High recombination rates correlate with genetic variation in Cardiocondyla obscurior ants.</title>
        <authorList>
            <person name="Errbii M."/>
        </authorList>
    </citation>
    <scope>NUCLEOTIDE SEQUENCE [LARGE SCALE GENOMIC DNA]</scope>
    <source>
        <strain evidence="2">Alpha-2009</strain>
        <tissue evidence="2">Whole body</tissue>
    </source>
</reference>
<dbReference type="AlphaFoldDB" id="A0AAW2E9K2"/>
<dbReference type="Proteomes" id="UP001430953">
    <property type="component" value="Unassembled WGS sequence"/>
</dbReference>
<dbReference type="SUPFAM" id="SSF57997">
    <property type="entry name" value="Tropomyosin"/>
    <property type="match status" value="1"/>
</dbReference>
<keyword evidence="1" id="KW-0175">Coiled coil</keyword>
<feature type="coiled-coil region" evidence="1">
    <location>
        <begin position="190"/>
        <end position="249"/>
    </location>
</feature>
<gene>
    <name evidence="2" type="ORF">PUN28_020899</name>
</gene>
<keyword evidence="3" id="KW-1185">Reference proteome</keyword>
<accession>A0AAW2E9K2</accession>
<sequence>MNEKVLEGKGKGKHMQQEGWMEIIKELRTGFGVMAKELKDTAECNVEIKKCLVEIVEGCERDKEMFKKRIVDMEKKIKEYENRIEKFGKEKEEMEKEKERIRKKVEEVERRMKGWDGKIERIGKERGEKEKETMRLKKKMEEVENRMKNWEEILERAGKVRGEKEEGTEVKDKRLDEVKIGKDSGIEERLKTLELDKKKIKRDWEEKEKEIEEKKKENEKEKEIVKKRFEEIEKTMNGWEEKLEKAGKVKDENKAEIEEKKESFIEDNIGKESGSVERVMSLELDRERKDREVRKKNIIIKGVKIMEGRKEVWRRNVEEIIKMTGAEVKVGEVRKIGAINKEGMGMVVVKFESIKEKLEVFKGKVKLRNRKEWIQDDLTVKERKAEWIIRAEAERLRRAGKMVKKGYMKLWIENKVWVWDEVREELREWKGMRKEKWEEQVIKENEVKRKRFGLSEIGKRL</sequence>
<protein>
    <submittedName>
        <fullName evidence="2">Uncharacterized protein</fullName>
    </submittedName>
</protein>
<name>A0AAW2E9K2_9HYME</name>
<evidence type="ECO:0000313" key="3">
    <source>
        <dbReference type="Proteomes" id="UP001430953"/>
    </source>
</evidence>
<evidence type="ECO:0000256" key="1">
    <source>
        <dbReference type="SAM" id="Coils"/>
    </source>
</evidence>
<dbReference type="Gene3D" id="1.10.287.950">
    <property type="entry name" value="Methyl-accepting chemotaxis protein"/>
    <property type="match status" value="1"/>
</dbReference>
<feature type="coiled-coil region" evidence="1">
    <location>
        <begin position="56"/>
        <end position="160"/>
    </location>
</feature>
<comment type="caution">
    <text evidence="2">The sequence shown here is derived from an EMBL/GenBank/DDBJ whole genome shotgun (WGS) entry which is preliminary data.</text>
</comment>
<organism evidence="2 3">
    <name type="scientific">Cardiocondyla obscurior</name>
    <dbReference type="NCBI Taxonomy" id="286306"/>
    <lineage>
        <taxon>Eukaryota</taxon>
        <taxon>Metazoa</taxon>
        <taxon>Ecdysozoa</taxon>
        <taxon>Arthropoda</taxon>
        <taxon>Hexapoda</taxon>
        <taxon>Insecta</taxon>
        <taxon>Pterygota</taxon>
        <taxon>Neoptera</taxon>
        <taxon>Endopterygota</taxon>
        <taxon>Hymenoptera</taxon>
        <taxon>Apocrita</taxon>
        <taxon>Aculeata</taxon>
        <taxon>Formicoidea</taxon>
        <taxon>Formicidae</taxon>
        <taxon>Myrmicinae</taxon>
        <taxon>Cardiocondyla</taxon>
    </lineage>
</organism>
<proteinExistence type="predicted"/>
<dbReference type="EMBL" id="JADYXP020000030">
    <property type="protein sequence ID" value="KAL0098956.1"/>
    <property type="molecule type" value="Genomic_DNA"/>
</dbReference>
<evidence type="ECO:0000313" key="2">
    <source>
        <dbReference type="EMBL" id="KAL0098956.1"/>
    </source>
</evidence>